<name>A0A2P2NTY8_RHIMU</name>
<protein>
    <submittedName>
        <fullName evidence="1">ER membrane protein complex subunit 2</fullName>
    </submittedName>
</protein>
<sequence>MARPCFKTLSERLTLSFLTKQRYSHAPPPPLST</sequence>
<accession>A0A2P2NTY8</accession>
<proteinExistence type="predicted"/>
<evidence type="ECO:0000313" key="1">
    <source>
        <dbReference type="EMBL" id="MBX45935.1"/>
    </source>
</evidence>
<dbReference type="EMBL" id="GGEC01065451">
    <property type="protein sequence ID" value="MBX45935.1"/>
    <property type="molecule type" value="Transcribed_RNA"/>
</dbReference>
<organism evidence="1">
    <name type="scientific">Rhizophora mucronata</name>
    <name type="common">Asiatic mangrove</name>
    <dbReference type="NCBI Taxonomy" id="61149"/>
    <lineage>
        <taxon>Eukaryota</taxon>
        <taxon>Viridiplantae</taxon>
        <taxon>Streptophyta</taxon>
        <taxon>Embryophyta</taxon>
        <taxon>Tracheophyta</taxon>
        <taxon>Spermatophyta</taxon>
        <taxon>Magnoliopsida</taxon>
        <taxon>eudicotyledons</taxon>
        <taxon>Gunneridae</taxon>
        <taxon>Pentapetalae</taxon>
        <taxon>rosids</taxon>
        <taxon>fabids</taxon>
        <taxon>Malpighiales</taxon>
        <taxon>Rhizophoraceae</taxon>
        <taxon>Rhizophora</taxon>
    </lineage>
</organism>
<dbReference type="AlphaFoldDB" id="A0A2P2NTY8"/>
<reference evidence="1" key="1">
    <citation type="submission" date="2018-02" db="EMBL/GenBank/DDBJ databases">
        <title>Rhizophora mucronata_Transcriptome.</title>
        <authorList>
            <person name="Meera S.P."/>
            <person name="Sreeshan A."/>
            <person name="Augustine A."/>
        </authorList>
    </citation>
    <scope>NUCLEOTIDE SEQUENCE</scope>
    <source>
        <tissue evidence="1">Leaf</tissue>
    </source>
</reference>